<dbReference type="OMA" id="WEHPAMA"/>
<dbReference type="EMBL" id="CM002927">
    <property type="protein sequence ID" value="KGN47125.1"/>
    <property type="molecule type" value="Genomic_DNA"/>
</dbReference>
<reference evidence="2 3" key="2">
    <citation type="journal article" date="2009" name="PLoS ONE">
        <title>An integrated genetic and cytogenetic map of the cucumber genome.</title>
        <authorList>
            <person name="Ren Y."/>
            <person name="Zhang Z."/>
            <person name="Liu J."/>
            <person name="Staub J.E."/>
            <person name="Han Y."/>
            <person name="Cheng Z."/>
            <person name="Li X."/>
            <person name="Lu J."/>
            <person name="Miao H."/>
            <person name="Kang H."/>
            <person name="Xie B."/>
            <person name="Gu X."/>
            <person name="Wang X."/>
            <person name="Du Y."/>
            <person name="Jin W."/>
            <person name="Huang S."/>
        </authorList>
    </citation>
    <scope>NUCLEOTIDE SEQUENCE [LARGE SCALE GENOMIC DNA]</scope>
    <source>
        <strain evidence="3">cv. 9930</strain>
    </source>
</reference>
<evidence type="ECO:0000313" key="2">
    <source>
        <dbReference type="EMBL" id="KGN47125.1"/>
    </source>
</evidence>
<proteinExistence type="predicted"/>
<feature type="region of interest" description="Disordered" evidence="1">
    <location>
        <begin position="76"/>
        <end position="104"/>
    </location>
</feature>
<accession>A0A0A0KBQ7</accession>
<gene>
    <name evidence="2" type="ORF">Csa_6G188670</name>
</gene>
<dbReference type="InterPro" id="IPR040381">
    <property type="entry name" value="At4g14450-like"/>
</dbReference>
<feature type="compositionally biased region" description="Gly residues" evidence="1">
    <location>
        <begin position="90"/>
        <end position="100"/>
    </location>
</feature>
<dbReference type="Gramene" id="KGN47125">
    <property type="protein sequence ID" value="KGN47125"/>
    <property type="gene ID" value="Csa_6G188670"/>
</dbReference>
<dbReference type="AlphaFoldDB" id="A0A0A0KBQ7"/>
<dbReference type="PANTHER" id="PTHR33912">
    <property type="entry name" value="OS01G0939400 PROTEIN"/>
    <property type="match status" value="1"/>
</dbReference>
<evidence type="ECO:0000256" key="1">
    <source>
        <dbReference type="SAM" id="MobiDB-lite"/>
    </source>
</evidence>
<dbReference type="PANTHER" id="PTHR33912:SF5">
    <property type="entry name" value="F22G5.17"/>
    <property type="match status" value="1"/>
</dbReference>
<sequence length="140" mass="14746">MSANQTVVVDFLRGSMENEYKPRLPKPPTRLQKQAPASLHLDQLSSVSMSSASNDICSKAILPLLSPLPLSPQPLPEIDGNRISANGNAVDGGGGNGDQRGIGFVAPGGWQHPAVAATFPDPSTLFTFFQSQCMVSSNTP</sequence>
<reference evidence="2 3" key="4">
    <citation type="journal article" date="2011" name="BMC Genomics">
        <title>RNA-Seq improves annotation of protein-coding genes in the cucumber genome.</title>
        <authorList>
            <person name="Li Z."/>
            <person name="Zhang Z."/>
            <person name="Yan P."/>
            <person name="Huang S."/>
            <person name="Fei Z."/>
            <person name="Lin K."/>
        </authorList>
    </citation>
    <scope>NUCLEOTIDE SEQUENCE [LARGE SCALE GENOMIC DNA]</scope>
    <source>
        <strain evidence="3">cv. 9930</strain>
    </source>
</reference>
<name>A0A0A0KBQ7_CUCSA</name>
<organism evidence="2 3">
    <name type="scientific">Cucumis sativus</name>
    <name type="common">Cucumber</name>
    <dbReference type="NCBI Taxonomy" id="3659"/>
    <lineage>
        <taxon>Eukaryota</taxon>
        <taxon>Viridiplantae</taxon>
        <taxon>Streptophyta</taxon>
        <taxon>Embryophyta</taxon>
        <taxon>Tracheophyta</taxon>
        <taxon>Spermatophyta</taxon>
        <taxon>Magnoliopsida</taxon>
        <taxon>eudicotyledons</taxon>
        <taxon>Gunneridae</taxon>
        <taxon>Pentapetalae</taxon>
        <taxon>rosids</taxon>
        <taxon>fabids</taxon>
        <taxon>Cucurbitales</taxon>
        <taxon>Cucurbitaceae</taxon>
        <taxon>Benincaseae</taxon>
        <taxon>Cucumis</taxon>
    </lineage>
</organism>
<dbReference type="KEGG" id="csv:105435808"/>
<reference evidence="2 3" key="1">
    <citation type="journal article" date="2009" name="Nat. Genet.">
        <title>The genome of the cucumber, Cucumis sativus L.</title>
        <authorList>
            <person name="Huang S."/>
            <person name="Li R."/>
            <person name="Zhang Z."/>
            <person name="Li L."/>
            <person name="Gu X."/>
            <person name="Fan W."/>
            <person name="Lucas W.J."/>
            <person name="Wang X."/>
            <person name="Xie B."/>
            <person name="Ni P."/>
            <person name="Ren Y."/>
            <person name="Zhu H."/>
            <person name="Li J."/>
            <person name="Lin K."/>
            <person name="Jin W."/>
            <person name="Fei Z."/>
            <person name="Li G."/>
            <person name="Staub J."/>
            <person name="Kilian A."/>
            <person name="van der Vossen E.A."/>
            <person name="Wu Y."/>
            <person name="Guo J."/>
            <person name="He J."/>
            <person name="Jia Z."/>
            <person name="Ren Y."/>
            <person name="Tian G."/>
            <person name="Lu Y."/>
            <person name="Ruan J."/>
            <person name="Qian W."/>
            <person name="Wang M."/>
            <person name="Huang Q."/>
            <person name="Li B."/>
            <person name="Xuan Z."/>
            <person name="Cao J."/>
            <person name="Asan"/>
            <person name="Wu Z."/>
            <person name="Zhang J."/>
            <person name="Cai Q."/>
            <person name="Bai Y."/>
            <person name="Zhao B."/>
            <person name="Han Y."/>
            <person name="Li Y."/>
            <person name="Li X."/>
            <person name="Wang S."/>
            <person name="Shi Q."/>
            <person name="Liu S."/>
            <person name="Cho W.K."/>
            <person name="Kim J.Y."/>
            <person name="Xu Y."/>
            <person name="Heller-Uszynska K."/>
            <person name="Miao H."/>
            <person name="Cheng Z."/>
            <person name="Zhang S."/>
            <person name="Wu J."/>
            <person name="Yang Y."/>
            <person name="Kang H."/>
            <person name="Li M."/>
            <person name="Liang H."/>
            <person name="Ren X."/>
            <person name="Shi Z."/>
            <person name="Wen M."/>
            <person name="Jian M."/>
            <person name="Yang H."/>
            <person name="Zhang G."/>
            <person name="Yang Z."/>
            <person name="Chen R."/>
            <person name="Liu S."/>
            <person name="Li J."/>
            <person name="Ma L."/>
            <person name="Liu H."/>
            <person name="Zhou Y."/>
            <person name="Zhao J."/>
            <person name="Fang X."/>
            <person name="Li G."/>
            <person name="Fang L."/>
            <person name="Li Y."/>
            <person name="Liu D."/>
            <person name="Zheng H."/>
            <person name="Zhang Y."/>
            <person name="Qin N."/>
            <person name="Li Z."/>
            <person name="Yang G."/>
            <person name="Yang S."/>
            <person name="Bolund L."/>
            <person name="Kristiansen K."/>
            <person name="Zheng H."/>
            <person name="Li S."/>
            <person name="Zhang X."/>
            <person name="Yang H."/>
            <person name="Wang J."/>
            <person name="Sun R."/>
            <person name="Zhang B."/>
            <person name="Jiang S."/>
            <person name="Wang J."/>
            <person name="Du Y."/>
            <person name="Li S."/>
        </authorList>
    </citation>
    <scope>NUCLEOTIDE SEQUENCE [LARGE SCALE GENOMIC DNA]</scope>
    <source>
        <strain evidence="3">cv. 9930</strain>
    </source>
</reference>
<reference evidence="2 3" key="3">
    <citation type="journal article" date="2010" name="BMC Genomics">
        <title>Transcriptome sequencing and comparative analysis of cucumber flowers with different sex types.</title>
        <authorList>
            <person name="Guo S."/>
            <person name="Zheng Y."/>
            <person name="Joung J.G."/>
            <person name="Liu S."/>
            <person name="Zhang Z."/>
            <person name="Crasta O.R."/>
            <person name="Sobral B.W."/>
            <person name="Xu Y."/>
            <person name="Huang S."/>
            <person name="Fei Z."/>
        </authorList>
    </citation>
    <scope>NUCLEOTIDE SEQUENCE [LARGE SCALE GENOMIC DNA]</scope>
    <source>
        <strain evidence="3">cv. 9930</strain>
    </source>
</reference>
<keyword evidence="3" id="KW-1185">Reference proteome</keyword>
<dbReference type="OrthoDB" id="773117at2759"/>
<dbReference type="Proteomes" id="UP000029981">
    <property type="component" value="Chromosome 6"/>
</dbReference>
<evidence type="ECO:0000313" key="3">
    <source>
        <dbReference type="Proteomes" id="UP000029981"/>
    </source>
</evidence>
<protein>
    <submittedName>
        <fullName evidence="2">Uncharacterized protein</fullName>
    </submittedName>
</protein>